<feature type="domain" description="DUF1731" evidence="3">
    <location>
        <begin position="253"/>
        <end position="299"/>
    </location>
</feature>
<accession>A0ABQ4KGE4</accession>
<dbReference type="NCBIfam" id="TIGR01777">
    <property type="entry name" value="yfcH"/>
    <property type="match status" value="1"/>
</dbReference>
<dbReference type="SUPFAM" id="SSF51735">
    <property type="entry name" value="NAD(P)-binding Rossmann-fold domains"/>
    <property type="match status" value="1"/>
</dbReference>
<comment type="similarity">
    <text evidence="1">Belongs to the NAD(P)-dependent epimerase/dehydratase family. SDR39U1 subfamily.</text>
</comment>
<evidence type="ECO:0000313" key="4">
    <source>
        <dbReference type="EMBL" id="GIN56977.1"/>
    </source>
</evidence>
<organism evidence="4 5">
    <name type="scientific">Lederbergia ruris</name>
    <dbReference type="NCBI Taxonomy" id="217495"/>
    <lineage>
        <taxon>Bacteria</taxon>
        <taxon>Bacillati</taxon>
        <taxon>Bacillota</taxon>
        <taxon>Bacilli</taxon>
        <taxon>Bacillales</taxon>
        <taxon>Bacillaceae</taxon>
        <taxon>Lederbergia</taxon>
    </lineage>
</organism>
<evidence type="ECO:0000256" key="1">
    <source>
        <dbReference type="ARBA" id="ARBA00009353"/>
    </source>
</evidence>
<dbReference type="PANTHER" id="PTHR11092:SF0">
    <property type="entry name" value="EPIMERASE FAMILY PROTEIN SDR39U1"/>
    <property type="match status" value="1"/>
</dbReference>
<dbReference type="InterPro" id="IPR001509">
    <property type="entry name" value="Epimerase_deHydtase"/>
</dbReference>
<comment type="caution">
    <text evidence="4">The sequence shown here is derived from an EMBL/GenBank/DDBJ whole genome shotgun (WGS) entry which is preliminary data.</text>
</comment>
<evidence type="ECO:0000313" key="5">
    <source>
        <dbReference type="Proteomes" id="UP000679950"/>
    </source>
</evidence>
<dbReference type="Pfam" id="PF08338">
    <property type="entry name" value="DUF1731"/>
    <property type="match status" value="1"/>
</dbReference>
<evidence type="ECO:0000259" key="2">
    <source>
        <dbReference type="Pfam" id="PF01370"/>
    </source>
</evidence>
<dbReference type="InterPro" id="IPR036291">
    <property type="entry name" value="NAD(P)-bd_dom_sf"/>
</dbReference>
<protein>
    <submittedName>
        <fullName evidence="4">Epimerase</fullName>
    </submittedName>
</protein>
<dbReference type="InterPro" id="IPR010099">
    <property type="entry name" value="SDR39U1"/>
</dbReference>
<dbReference type="EMBL" id="BORB01000008">
    <property type="protein sequence ID" value="GIN56977.1"/>
    <property type="molecule type" value="Genomic_DNA"/>
</dbReference>
<dbReference type="CDD" id="cd05242">
    <property type="entry name" value="SDR_a8"/>
    <property type="match status" value="1"/>
</dbReference>
<keyword evidence="5" id="KW-1185">Reference proteome</keyword>
<feature type="domain" description="NAD-dependent epimerase/dehydratase" evidence="2">
    <location>
        <begin position="3"/>
        <end position="217"/>
    </location>
</feature>
<dbReference type="InterPro" id="IPR013549">
    <property type="entry name" value="DUF1731"/>
</dbReference>
<name>A0ABQ4KGE4_9BACI</name>
<proteinExistence type="inferred from homology"/>
<dbReference type="Pfam" id="PF01370">
    <property type="entry name" value="Epimerase"/>
    <property type="match status" value="1"/>
</dbReference>
<sequence>MHIVIAGGSGFVGQVLQKQLLAQGHQLTILTRDSSKIQSTNQVQYVEWLTPNSQPETQLDKVDAFVNLAGESINGLRWTKAKKQRILQSRITATKEVLRIIEKLDPKPSVLVNASAIGYYGMSETATFTEKADPNARDFLATVVQTWEELASEAEKWGVRTVYARFGIVLGKTGGAFPLMSLPYKLGVGGRIGSGKQWVSWIHVDDVAGIIALAIEQSSIRGPLNVTAPEPKRMDDFGKTIAHVLHRPHWFPVPSFAMKALLGEMSEMLLCGQKAVPEKALNAAYTFQYPKLEVALREILTSKD</sequence>
<dbReference type="PANTHER" id="PTHR11092">
    <property type="entry name" value="SUGAR NUCLEOTIDE EPIMERASE RELATED"/>
    <property type="match status" value="1"/>
</dbReference>
<evidence type="ECO:0000259" key="3">
    <source>
        <dbReference type="Pfam" id="PF08338"/>
    </source>
</evidence>
<gene>
    <name evidence="4" type="ORF">J8TS2_12960</name>
</gene>
<reference evidence="4 5" key="1">
    <citation type="submission" date="2021-03" db="EMBL/GenBank/DDBJ databases">
        <title>Antimicrobial resistance genes in bacteria isolated from Japanese honey, and their potential for conferring macrolide and lincosamide resistance in the American foulbrood pathogen Paenibacillus larvae.</title>
        <authorList>
            <person name="Okamoto M."/>
            <person name="Kumagai M."/>
            <person name="Kanamori H."/>
            <person name="Takamatsu D."/>
        </authorList>
    </citation>
    <scope>NUCLEOTIDE SEQUENCE [LARGE SCALE GENOMIC DNA]</scope>
    <source>
        <strain evidence="4 5">J8TS2</strain>
    </source>
</reference>
<dbReference type="Gene3D" id="3.40.50.720">
    <property type="entry name" value="NAD(P)-binding Rossmann-like Domain"/>
    <property type="match status" value="1"/>
</dbReference>
<dbReference type="RefSeq" id="WP_212965861.1">
    <property type="nucleotide sequence ID" value="NZ_BORB01000008.1"/>
</dbReference>
<dbReference type="Proteomes" id="UP000679950">
    <property type="component" value="Unassembled WGS sequence"/>
</dbReference>